<evidence type="ECO:0000313" key="3">
    <source>
        <dbReference type="Proteomes" id="UP000321436"/>
    </source>
</evidence>
<dbReference type="InterPro" id="IPR001910">
    <property type="entry name" value="Inosine/uridine_hydrolase_dom"/>
</dbReference>
<gene>
    <name evidence="2" type="ORF">CCY01nite_37490</name>
</gene>
<feature type="domain" description="Inosine/uridine-preferring nucleoside hydrolase" evidence="1">
    <location>
        <begin position="10"/>
        <end position="278"/>
    </location>
</feature>
<sequence>MHAQQKPVPVILDTDIAGDYDDVGAMAMLHAFADRGEANILAVMSCNAFESTVPSISVLNTYFGRPDIPVGVTRKAAPNKNCPQQWAEAIIARYPHRLKSNAEAEEAVSLYRRILSQQPDHSVTIISIGFFTNLADLLASPPDRHSTLNGKDLVRKKVKQLVSMAASLPDGKTTGREYNVYVDAPSAQQVFAEWDTPFLLNPFEVGEKIHTGIPLIHKTSIRNSPVKDAYAVALAKDKNTTGRMSWDQTAVLAAIKGLQPWFTSRKLNMRIEADGSNTLIPGEKFVYMELQQPETLRQEIETLMHHQPKPKN</sequence>
<dbReference type="RefSeq" id="WP_186831144.1">
    <property type="nucleotide sequence ID" value="NZ_BKAU01000005.1"/>
</dbReference>
<dbReference type="InterPro" id="IPR036452">
    <property type="entry name" value="Ribo_hydro-like"/>
</dbReference>
<dbReference type="PANTHER" id="PTHR43264:SF1">
    <property type="entry name" value="INOSINE_URIDINE-PREFERRING NUCLEOSIDE HYDROLASE DOMAIN-CONTAINING PROTEIN"/>
    <property type="match status" value="1"/>
</dbReference>
<comment type="caution">
    <text evidence="2">The sequence shown here is derived from an EMBL/GenBank/DDBJ whole genome shotgun (WGS) entry which is preliminary data.</text>
</comment>
<proteinExistence type="predicted"/>
<dbReference type="SUPFAM" id="SSF53590">
    <property type="entry name" value="Nucleoside hydrolase"/>
    <property type="match status" value="1"/>
</dbReference>
<keyword evidence="3" id="KW-1185">Reference proteome</keyword>
<dbReference type="EMBL" id="BKAU01000005">
    <property type="protein sequence ID" value="GEP97489.1"/>
    <property type="molecule type" value="Genomic_DNA"/>
</dbReference>
<accession>A0A512RP71</accession>
<dbReference type="Gene3D" id="3.90.245.10">
    <property type="entry name" value="Ribonucleoside hydrolase-like"/>
    <property type="match status" value="1"/>
</dbReference>
<dbReference type="Pfam" id="PF01156">
    <property type="entry name" value="IU_nuc_hydro"/>
    <property type="match status" value="1"/>
</dbReference>
<evidence type="ECO:0000259" key="1">
    <source>
        <dbReference type="Pfam" id="PF01156"/>
    </source>
</evidence>
<dbReference type="AlphaFoldDB" id="A0A512RP71"/>
<dbReference type="PANTHER" id="PTHR43264">
    <property type="match status" value="1"/>
</dbReference>
<organism evidence="2 3">
    <name type="scientific">Chitinophaga cymbidii</name>
    <dbReference type="NCBI Taxonomy" id="1096750"/>
    <lineage>
        <taxon>Bacteria</taxon>
        <taxon>Pseudomonadati</taxon>
        <taxon>Bacteroidota</taxon>
        <taxon>Chitinophagia</taxon>
        <taxon>Chitinophagales</taxon>
        <taxon>Chitinophagaceae</taxon>
        <taxon>Chitinophaga</taxon>
    </lineage>
</organism>
<dbReference type="Proteomes" id="UP000321436">
    <property type="component" value="Unassembled WGS sequence"/>
</dbReference>
<protein>
    <recommendedName>
        <fullName evidence="1">Inosine/uridine-preferring nucleoside hydrolase domain-containing protein</fullName>
    </recommendedName>
</protein>
<evidence type="ECO:0000313" key="2">
    <source>
        <dbReference type="EMBL" id="GEP97489.1"/>
    </source>
</evidence>
<reference evidence="2 3" key="1">
    <citation type="submission" date="2019-07" db="EMBL/GenBank/DDBJ databases">
        <title>Whole genome shotgun sequence of Chitinophaga cymbidii NBRC 109752.</title>
        <authorList>
            <person name="Hosoyama A."/>
            <person name="Uohara A."/>
            <person name="Ohji S."/>
            <person name="Ichikawa N."/>
        </authorList>
    </citation>
    <scope>NUCLEOTIDE SEQUENCE [LARGE SCALE GENOMIC DNA]</scope>
    <source>
        <strain evidence="2 3">NBRC 109752</strain>
    </source>
</reference>
<dbReference type="GO" id="GO:0016799">
    <property type="term" value="F:hydrolase activity, hydrolyzing N-glycosyl compounds"/>
    <property type="evidence" value="ECO:0007669"/>
    <property type="project" value="InterPro"/>
</dbReference>
<name>A0A512RP71_9BACT</name>